<reference evidence="1 2" key="1">
    <citation type="submission" date="2019-09" db="EMBL/GenBank/DDBJ databases">
        <title>Distinct polysaccharide growth profiles of human intestinal Prevotella copri isolates.</title>
        <authorList>
            <person name="Fehlner-Peach H."/>
            <person name="Magnabosco C."/>
            <person name="Raghavan V."/>
            <person name="Scher J.U."/>
            <person name="Tett A."/>
            <person name="Cox L.M."/>
            <person name="Gottsegen C."/>
            <person name="Watters A."/>
            <person name="Wiltshire- Gordon J.D."/>
            <person name="Segata N."/>
            <person name="Bonneau R."/>
            <person name="Littman D.R."/>
        </authorList>
    </citation>
    <scope>NUCLEOTIDE SEQUENCE [LARGE SCALE GENOMIC DNA]</scope>
    <source>
        <strain evidence="2">iAQ1173</strain>
    </source>
</reference>
<dbReference type="NCBIfam" id="NF033879">
    <property type="entry name" value="smalltalk"/>
    <property type="match status" value="1"/>
</dbReference>
<sequence>MKKENWKAVINFIITVLTAITSAFCVSSCQNL</sequence>
<keyword evidence="2" id="KW-1185">Reference proteome</keyword>
<dbReference type="InterPro" id="IPR045505">
    <property type="entry name" value="DUF6486"/>
</dbReference>
<dbReference type="RefSeq" id="WP_022251684.1">
    <property type="nucleotide sequence ID" value="NZ_JAHOER010000107.1"/>
</dbReference>
<evidence type="ECO:0000313" key="1">
    <source>
        <dbReference type="EMBL" id="MQP12684.1"/>
    </source>
</evidence>
<evidence type="ECO:0000313" key="2">
    <source>
        <dbReference type="Proteomes" id="UP000384372"/>
    </source>
</evidence>
<organism evidence="1 2">
    <name type="scientific">Segatella copri</name>
    <dbReference type="NCBI Taxonomy" id="165179"/>
    <lineage>
        <taxon>Bacteria</taxon>
        <taxon>Pseudomonadati</taxon>
        <taxon>Bacteroidota</taxon>
        <taxon>Bacteroidia</taxon>
        <taxon>Bacteroidales</taxon>
        <taxon>Prevotellaceae</taxon>
        <taxon>Segatella</taxon>
    </lineage>
</organism>
<dbReference type="OrthoDB" id="1080738at2"/>
<dbReference type="Pfam" id="PF20096">
    <property type="entry name" value="DUF6486"/>
    <property type="match status" value="1"/>
</dbReference>
<comment type="caution">
    <text evidence="1">The sequence shown here is derived from an EMBL/GenBank/DDBJ whole genome shotgun (WGS) entry which is preliminary data.</text>
</comment>
<accession>A0A6A7WDX2</accession>
<dbReference type="Proteomes" id="UP000384372">
    <property type="component" value="Unassembled WGS sequence"/>
</dbReference>
<proteinExistence type="predicted"/>
<name>A0A6A7WDX2_9BACT</name>
<protein>
    <submittedName>
        <fullName evidence="1">Smalltalk protein</fullName>
    </submittedName>
</protein>
<gene>
    <name evidence="1" type="ORF">F7D20_12130</name>
</gene>
<dbReference type="EMBL" id="VZAD01000091">
    <property type="protein sequence ID" value="MQP12684.1"/>
    <property type="molecule type" value="Genomic_DNA"/>
</dbReference>
<dbReference type="AlphaFoldDB" id="A0A6A7WDX2"/>